<keyword evidence="3" id="KW-1185">Reference proteome</keyword>
<accession>A0AAV2D779</accession>
<feature type="region of interest" description="Disordered" evidence="1">
    <location>
        <begin position="133"/>
        <end position="153"/>
    </location>
</feature>
<dbReference type="AlphaFoldDB" id="A0AAV2D779"/>
<dbReference type="PANTHER" id="PTHR33052">
    <property type="entry name" value="DUF4228 DOMAIN PROTEIN-RELATED"/>
    <property type="match status" value="1"/>
</dbReference>
<protein>
    <submittedName>
        <fullName evidence="2">Uncharacterized protein</fullName>
    </submittedName>
</protein>
<proteinExistence type="predicted"/>
<organism evidence="2 3">
    <name type="scientific">Linum trigynum</name>
    <dbReference type="NCBI Taxonomy" id="586398"/>
    <lineage>
        <taxon>Eukaryota</taxon>
        <taxon>Viridiplantae</taxon>
        <taxon>Streptophyta</taxon>
        <taxon>Embryophyta</taxon>
        <taxon>Tracheophyta</taxon>
        <taxon>Spermatophyta</taxon>
        <taxon>Magnoliopsida</taxon>
        <taxon>eudicotyledons</taxon>
        <taxon>Gunneridae</taxon>
        <taxon>Pentapetalae</taxon>
        <taxon>rosids</taxon>
        <taxon>fabids</taxon>
        <taxon>Malpighiales</taxon>
        <taxon>Linaceae</taxon>
        <taxon>Linum</taxon>
    </lineage>
</organism>
<dbReference type="Pfam" id="PF14009">
    <property type="entry name" value="PADRE"/>
    <property type="match status" value="1"/>
</dbReference>
<evidence type="ECO:0000313" key="2">
    <source>
        <dbReference type="EMBL" id="CAL1367717.1"/>
    </source>
</evidence>
<dbReference type="EMBL" id="OZ034815">
    <property type="protein sequence ID" value="CAL1367717.1"/>
    <property type="molecule type" value="Genomic_DNA"/>
</dbReference>
<evidence type="ECO:0000313" key="3">
    <source>
        <dbReference type="Proteomes" id="UP001497516"/>
    </source>
</evidence>
<gene>
    <name evidence="2" type="ORF">LTRI10_LOCUS11241</name>
</gene>
<reference evidence="2 3" key="1">
    <citation type="submission" date="2024-04" db="EMBL/GenBank/DDBJ databases">
        <authorList>
            <person name="Fracassetti M."/>
        </authorList>
    </citation>
    <scope>NUCLEOTIDE SEQUENCE [LARGE SCALE GENOMIC DNA]</scope>
</reference>
<dbReference type="InterPro" id="IPR025322">
    <property type="entry name" value="PADRE_dom"/>
</dbReference>
<evidence type="ECO:0000256" key="1">
    <source>
        <dbReference type="SAM" id="MobiDB-lite"/>
    </source>
</evidence>
<feature type="compositionally biased region" description="Polar residues" evidence="1">
    <location>
        <begin position="133"/>
        <end position="146"/>
    </location>
</feature>
<name>A0AAV2D779_9ROSI</name>
<sequence>MGSCFSSSSSSASPPPTAKVVSLKGDLREYPTPVSVSQVVESDSFLCNSDFLSYDEPIPALRSDALLLPNQLYFLLPASKLGSRLTAADMAALAVTASQALLRSSAGGRKKSSIAPLFFLLDGHDDEFAGAGSSNLTVGDNNSSSRAKPLPRSGSIRKLQRYASRRAKLAVRSFRLRLATVYEGTVL</sequence>
<dbReference type="Proteomes" id="UP001497516">
    <property type="component" value="Chromosome 2"/>
</dbReference>